<dbReference type="Gene3D" id="1.10.8.870">
    <property type="entry name" value="Alpha-glycerophosphate oxidase, cap domain"/>
    <property type="match status" value="1"/>
</dbReference>
<dbReference type="PROSITE" id="PS00978">
    <property type="entry name" value="FAD_G3PDH_2"/>
    <property type="match status" value="1"/>
</dbReference>
<name>A0A368Y9D8_9BACI</name>
<dbReference type="PANTHER" id="PTHR11985">
    <property type="entry name" value="GLYCEROL-3-PHOSPHATE DEHYDROGENASE"/>
    <property type="match status" value="1"/>
</dbReference>
<organism evidence="12 13">
    <name type="scientific">Saliterribacillus persicus</name>
    <dbReference type="NCBI Taxonomy" id="930114"/>
    <lineage>
        <taxon>Bacteria</taxon>
        <taxon>Bacillati</taxon>
        <taxon>Bacillota</taxon>
        <taxon>Bacilli</taxon>
        <taxon>Bacillales</taxon>
        <taxon>Bacillaceae</taxon>
        <taxon>Saliterribacillus</taxon>
    </lineage>
</organism>
<evidence type="ECO:0000256" key="2">
    <source>
        <dbReference type="ARBA" id="ARBA00004977"/>
    </source>
</evidence>
<evidence type="ECO:0000256" key="1">
    <source>
        <dbReference type="ARBA" id="ARBA00001974"/>
    </source>
</evidence>
<evidence type="ECO:0000313" key="12">
    <source>
        <dbReference type="EMBL" id="RCW74804.1"/>
    </source>
</evidence>
<dbReference type="PROSITE" id="PS00977">
    <property type="entry name" value="FAD_G3PDH_1"/>
    <property type="match status" value="1"/>
</dbReference>
<dbReference type="InterPro" id="IPR031656">
    <property type="entry name" value="DAO_C"/>
</dbReference>
<evidence type="ECO:0000259" key="11">
    <source>
        <dbReference type="Pfam" id="PF16901"/>
    </source>
</evidence>
<gene>
    <name evidence="12" type="ORF">DFR57_103100</name>
</gene>
<evidence type="ECO:0000256" key="6">
    <source>
        <dbReference type="ARBA" id="ARBA00022827"/>
    </source>
</evidence>
<dbReference type="Proteomes" id="UP000252585">
    <property type="component" value="Unassembled WGS sequence"/>
</dbReference>
<protein>
    <recommendedName>
        <fullName evidence="9">Glycerol-3-phosphate dehydrogenase</fullName>
        <ecNumber evidence="9">1.1.5.3</ecNumber>
    </recommendedName>
</protein>
<dbReference type="InterPro" id="IPR006076">
    <property type="entry name" value="FAD-dep_OxRdtase"/>
</dbReference>
<evidence type="ECO:0000256" key="4">
    <source>
        <dbReference type="ARBA" id="ARBA00022630"/>
    </source>
</evidence>
<dbReference type="Gene3D" id="3.50.50.60">
    <property type="entry name" value="FAD/NAD(P)-binding domain"/>
    <property type="match status" value="1"/>
</dbReference>
<dbReference type="GO" id="GO:0019563">
    <property type="term" value="P:glycerol catabolic process"/>
    <property type="evidence" value="ECO:0007669"/>
    <property type="project" value="UniProtKB-UniPathway"/>
</dbReference>
<evidence type="ECO:0000259" key="10">
    <source>
        <dbReference type="Pfam" id="PF01266"/>
    </source>
</evidence>
<dbReference type="Gene3D" id="3.30.9.10">
    <property type="entry name" value="D-Amino Acid Oxidase, subunit A, domain 2"/>
    <property type="match status" value="1"/>
</dbReference>
<dbReference type="GO" id="GO:0004368">
    <property type="term" value="F:glycerol-3-phosphate dehydrogenase (quinone) activity"/>
    <property type="evidence" value="ECO:0007669"/>
    <property type="project" value="UniProtKB-EC"/>
</dbReference>
<comment type="pathway">
    <text evidence="2">Polyol metabolism; glycerol degradation via glycerol kinase pathway; glycerone phosphate from sn-glycerol 3-phosphate (aerobic route): step 1/1.</text>
</comment>
<keyword evidence="13" id="KW-1185">Reference proteome</keyword>
<evidence type="ECO:0000256" key="8">
    <source>
        <dbReference type="ARBA" id="ARBA00049055"/>
    </source>
</evidence>
<reference evidence="12 13" key="1">
    <citation type="submission" date="2018-07" db="EMBL/GenBank/DDBJ databases">
        <title>Genomic Encyclopedia of Type Strains, Phase IV (KMG-IV): sequencing the most valuable type-strain genomes for metagenomic binning, comparative biology and taxonomic classification.</title>
        <authorList>
            <person name="Goeker M."/>
        </authorList>
    </citation>
    <scope>NUCLEOTIDE SEQUENCE [LARGE SCALE GENOMIC DNA]</scope>
    <source>
        <strain evidence="12 13">DSM 27696</strain>
    </source>
</reference>
<evidence type="ECO:0000256" key="3">
    <source>
        <dbReference type="ARBA" id="ARBA00007330"/>
    </source>
</evidence>
<feature type="domain" description="FAD dependent oxidoreductase" evidence="10">
    <location>
        <begin position="22"/>
        <end position="350"/>
    </location>
</feature>
<dbReference type="InterPro" id="IPR000447">
    <property type="entry name" value="G3P_DH_FAD-dep"/>
</dbReference>
<evidence type="ECO:0000313" key="13">
    <source>
        <dbReference type="Proteomes" id="UP000252585"/>
    </source>
</evidence>
<dbReference type="UniPathway" id="UPA00618">
    <property type="reaction ID" value="UER00674"/>
</dbReference>
<dbReference type="InterPro" id="IPR038299">
    <property type="entry name" value="DAO_C_sf"/>
</dbReference>
<feature type="domain" description="Alpha-glycerophosphate oxidase C-terminal" evidence="11">
    <location>
        <begin position="405"/>
        <end position="531"/>
    </location>
</feature>
<dbReference type="EC" id="1.1.5.3" evidence="9"/>
<proteinExistence type="inferred from homology"/>
<comment type="caution">
    <text evidence="12">The sequence shown here is derived from an EMBL/GenBank/DDBJ whole genome shotgun (WGS) entry which is preliminary data.</text>
</comment>
<dbReference type="SUPFAM" id="SSF51905">
    <property type="entry name" value="FAD/NAD(P)-binding domain"/>
    <property type="match status" value="1"/>
</dbReference>
<sequence length="555" mass="62223">MGTFSSLNRNKLYQDIEQKKVDLLVIGGGITGAGIALDAVRRGLTVGLVEMQDFAAGTSSRSTKLVHGGLRYLKQFEVKMVSEVGKERAIVYENGPHVTTPEWMMLPFYNGGTFGPLMTNVGLRVYDFLAGVKKEERRKILTKEEALEKEPLLKGEDLKGAGYYVEYKTDDARLTIEVLKKAVENGAHALNYAKAQQFIYEEEKITGVEVEDQLDGSKHIFHAKYVVNATGPWVDTLREKDHSKHGKSLQLTKGVHLVFDQAKFPLKQAIYFDTPDGRMVFAIPRDGKAYIGTTDTVFKGDISQPPVNEVDQAYVLDAIQFMFPNLGLKEEDIESSWAGLRPLIHEDGKDPSEISRKDEIFESDSGLISMAGGKLTGYRKMAEEVLELITSKMKEKEGIFYGPSNTIDLPLSGGDVGGSIGFVSFKKEWIKKAVQDGLEEEDAENIVNRYGSNASIILENYKKVSAHPFSEKLSPVTEAILQYSMEYEAVCKPIDFFNQRTSALYFNIGWIERVKPEVIKYMQEKLNWPDEIKARYEQELTEAIQGAKPIIPSYS</sequence>
<keyword evidence="7 9" id="KW-0560">Oxidoreductase</keyword>
<dbReference type="PANTHER" id="PTHR11985:SF35">
    <property type="entry name" value="ANAEROBIC GLYCEROL-3-PHOSPHATE DEHYDROGENASE SUBUNIT A"/>
    <property type="match status" value="1"/>
</dbReference>
<dbReference type="GO" id="GO:0009331">
    <property type="term" value="C:glycerol-3-phosphate dehydrogenase (FAD) complex"/>
    <property type="evidence" value="ECO:0007669"/>
    <property type="project" value="UniProtKB-UniRule"/>
</dbReference>
<dbReference type="OrthoDB" id="9766796at2"/>
<dbReference type="RefSeq" id="WP_114351920.1">
    <property type="nucleotide sequence ID" value="NZ_QPJJ01000003.1"/>
</dbReference>
<dbReference type="SUPFAM" id="SSF54373">
    <property type="entry name" value="FAD-linked reductases, C-terminal domain"/>
    <property type="match status" value="1"/>
</dbReference>
<evidence type="ECO:0000256" key="9">
    <source>
        <dbReference type="RuleBase" id="RU361217"/>
    </source>
</evidence>
<dbReference type="Pfam" id="PF16901">
    <property type="entry name" value="DAO_C"/>
    <property type="match status" value="1"/>
</dbReference>
<comment type="catalytic activity">
    <reaction evidence="8 9">
        <text>a quinone + sn-glycerol 3-phosphate = dihydroxyacetone phosphate + a quinol</text>
        <dbReference type="Rhea" id="RHEA:18977"/>
        <dbReference type="ChEBI" id="CHEBI:24646"/>
        <dbReference type="ChEBI" id="CHEBI:57597"/>
        <dbReference type="ChEBI" id="CHEBI:57642"/>
        <dbReference type="ChEBI" id="CHEBI:132124"/>
        <dbReference type="EC" id="1.1.5.3"/>
    </reaction>
</comment>
<accession>A0A368Y9D8</accession>
<dbReference type="AlphaFoldDB" id="A0A368Y9D8"/>
<evidence type="ECO:0000256" key="5">
    <source>
        <dbReference type="ARBA" id="ARBA00022798"/>
    </source>
</evidence>
<keyword evidence="6" id="KW-0274">FAD</keyword>
<keyword evidence="4 9" id="KW-0285">Flavoprotein</keyword>
<dbReference type="EMBL" id="QPJJ01000003">
    <property type="protein sequence ID" value="RCW74804.1"/>
    <property type="molecule type" value="Genomic_DNA"/>
</dbReference>
<dbReference type="InterPro" id="IPR036188">
    <property type="entry name" value="FAD/NAD-bd_sf"/>
</dbReference>
<dbReference type="PRINTS" id="PR01001">
    <property type="entry name" value="FADG3PDH"/>
</dbReference>
<evidence type="ECO:0000256" key="7">
    <source>
        <dbReference type="ARBA" id="ARBA00023002"/>
    </source>
</evidence>
<keyword evidence="5" id="KW-0319">Glycerol metabolism</keyword>
<dbReference type="GO" id="GO:0046168">
    <property type="term" value="P:glycerol-3-phosphate catabolic process"/>
    <property type="evidence" value="ECO:0007669"/>
    <property type="project" value="TreeGrafter"/>
</dbReference>
<dbReference type="Pfam" id="PF01266">
    <property type="entry name" value="DAO"/>
    <property type="match status" value="1"/>
</dbReference>
<comment type="similarity">
    <text evidence="3 9">Belongs to the FAD-dependent glycerol-3-phosphate dehydrogenase family.</text>
</comment>
<comment type="cofactor">
    <cofactor evidence="1 9">
        <name>FAD</name>
        <dbReference type="ChEBI" id="CHEBI:57692"/>
    </cofactor>
</comment>